<dbReference type="EMBL" id="FOSL01000022">
    <property type="protein sequence ID" value="SFL00228.1"/>
    <property type="molecule type" value="Genomic_DNA"/>
</dbReference>
<dbReference type="InterPro" id="IPR041664">
    <property type="entry name" value="AAA_16"/>
</dbReference>
<dbReference type="GO" id="GO:0035556">
    <property type="term" value="P:intracellular signal transduction"/>
    <property type="evidence" value="ECO:0007669"/>
    <property type="project" value="InterPro"/>
</dbReference>
<feature type="domain" description="Guanylate cyclase" evidence="3">
    <location>
        <begin position="36"/>
        <end position="172"/>
    </location>
</feature>
<gene>
    <name evidence="4" type="ORF">SAMN04488498_12237</name>
</gene>
<dbReference type="RefSeq" id="WP_149762948.1">
    <property type="nucleotide sequence ID" value="NZ_BSPE01000036.1"/>
</dbReference>
<reference evidence="4 5" key="1">
    <citation type="submission" date="2016-10" db="EMBL/GenBank/DDBJ databases">
        <authorList>
            <person name="Varghese N."/>
            <person name="Submissions S."/>
        </authorList>
    </citation>
    <scope>NUCLEOTIDE SEQUENCE [LARGE SCALE GENOMIC DNA]</scope>
    <source>
        <strain evidence="4 5">DSM 21822</strain>
    </source>
</reference>
<dbReference type="SUPFAM" id="SSF52540">
    <property type="entry name" value="P-loop containing nucleoside triphosphate hydrolases"/>
    <property type="match status" value="1"/>
</dbReference>
<dbReference type="InterPro" id="IPR027417">
    <property type="entry name" value="P-loop_NTPase"/>
</dbReference>
<dbReference type="PANTHER" id="PTHR16305:SF28">
    <property type="entry name" value="GUANYLATE CYCLASE DOMAIN-CONTAINING PROTEIN"/>
    <property type="match status" value="1"/>
</dbReference>
<organism evidence="4 5">
    <name type="scientific">Neomesorhizobium albiziae</name>
    <dbReference type="NCBI Taxonomy" id="335020"/>
    <lineage>
        <taxon>Bacteria</taxon>
        <taxon>Pseudomonadati</taxon>
        <taxon>Pseudomonadota</taxon>
        <taxon>Alphaproteobacteria</taxon>
        <taxon>Hyphomicrobiales</taxon>
        <taxon>Phyllobacteriaceae</taxon>
        <taxon>Neomesorhizobium</taxon>
    </lineage>
</organism>
<name>A0A1I4E313_9HYPH</name>
<dbReference type="OrthoDB" id="9785312at2"/>
<evidence type="ECO:0000259" key="3">
    <source>
        <dbReference type="PROSITE" id="PS50125"/>
    </source>
</evidence>
<dbReference type="GO" id="GO:0005737">
    <property type="term" value="C:cytoplasm"/>
    <property type="evidence" value="ECO:0007669"/>
    <property type="project" value="TreeGrafter"/>
</dbReference>
<evidence type="ECO:0000256" key="2">
    <source>
        <dbReference type="ARBA" id="ARBA00022840"/>
    </source>
</evidence>
<dbReference type="PROSITE" id="PS50125">
    <property type="entry name" value="GUANYLATE_CYCLASE_2"/>
    <property type="match status" value="2"/>
</dbReference>
<protein>
    <submittedName>
        <fullName evidence="4">Adenylate and Guanylate cyclase catalytic domain-containing protein</fullName>
    </submittedName>
</protein>
<keyword evidence="2" id="KW-0067">ATP-binding</keyword>
<dbReference type="Gene3D" id="3.30.70.1230">
    <property type="entry name" value="Nucleotide cyclase"/>
    <property type="match status" value="2"/>
</dbReference>
<dbReference type="Gene3D" id="3.40.50.300">
    <property type="entry name" value="P-loop containing nucleotide triphosphate hydrolases"/>
    <property type="match status" value="1"/>
</dbReference>
<dbReference type="CDD" id="cd07302">
    <property type="entry name" value="CHD"/>
    <property type="match status" value="2"/>
</dbReference>
<dbReference type="Proteomes" id="UP000323300">
    <property type="component" value="Unassembled WGS sequence"/>
</dbReference>
<dbReference type="PANTHER" id="PTHR16305">
    <property type="entry name" value="TESTICULAR SOLUBLE ADENYLYL CYCLASE"/>
    <property type="match status" value="1"/>
</dbReference>
<dbReference type="InterPro" id="IPR001054">
    <property type="entry name" value="A/G_cyclase"/>
</dbReference>
<evidence type="ECO:0000256" key="1">
    <source>
        <dbReference type="ARBA" id="ARBA00022741"/>
    </source>
</evidence>
<dbReference type="Pfam" id="PF13191">
    <property type="entry name" value="AAA_16"/>
    <property type="match status" value="1"/>
</dbReference>
<feature type="domain" description="Guanylate cyclase" evidence="3">
    <location>
        <begin position="268"/>
        <end position="390"/>
    </location>
</feature>
<dbReference type="Pfam" id="PF00211">
    <property type="entry name" value="Guanylate_cyc"/>
    <property type="match status" value="1"/>
</dbReference>
<dbReference type="GO" id="GO:0004016">
    <property type="term" value="F:adenylate cyclase activity"/>
    <property type="evidence" value="ECO:0007669"/>
    <property type="project" value="UniProtKB-ARBA"/>
</dbReference>
<keyword evidence="5" id="KW-1185">Reference proteome</keyword>
<dbReference type="SUPFAM" id="SSF55073">
    <property type="entry name" value="Nucleotide cyclase"/>
    <property type="match status" value="2"/>
</dbReference>
<keyword evidence="1" id="KW-0547">Nucleotide-binding</keyword>
<accession>A0A1I4E313</accession>
<dbReference type="InterPro" id="IPR029787">
    <property type="entry name" value="Nucleotide_cyclase"/>
</dbReference>
<evidence type="ECO:0000313" key="5">
    <source>
        <dbReference type="Proteomes" id="UP000323300"/>
    </source>
</evidence>
<evidence type="ECO:0000313" key="4">
    <source>
        <dbReference type="EMBL" id="SFL00228.1"/>
    </source>
</evidence>
<dbReference type="GO" id="GO:0009190">
    <property type="term" value="P:cyclic nucleotide biosynthetic process"/>
    <property type="evidence" value="ECO:0007669"/>
    <property type="project" value="InterPro"/>
</dbReference>
<proteinExistence type="predicted"/>
<sequence>MNDIRQALGSFLPLKLLQHIHGQHGVRPAAVEFPAAVIFVDISRYTALVEQFARRGQGGLEGIPGVLGRSYTRCVDQIIERGGEVLCLAGDELLAYWAADGESLAQAVRQAADCAEAICRNRSDGPESAGEAGPALHIGIGAGQLWAAAVGGQQVWNLLAGGDAVIQAAKSQVLARRWEYVLSEGAKRALADDDTIAVPRASGADFDRISGMPQPEWLTGFLPPQLQEVLLAPAQAAWAAGEGFAAETDGPQRLDARLDALAEIRPVSVVFARVAGIDDHDPLALSRHQELCTALQETSRARGGPPGELLIDDKGLVFIAAFGARGSFHRDDPHRAVDAARAIGPAVRDFGLSVSVGVATGDALFRVVGGARRRQLMVLGPPVNRAARLMTAVSGDVLCDAPTERASRMAFSFEKRGTLQLEGLGDMAPVFRPLEARPTALPPAALIGRHNELEFLKRSFEETRAGGNQLVAVLGEPGIGKTALVNAFTAELRAFGITVSVARAERDDRHTSLLAWRRVLESLLGLSPDGDGFIIVDALARRLDSNAPITGRLPLLADLLGIDLEQNEGTRHLDGAHRADATMRLMGELIDVLAPHPLAVVLEDSQWLDSASWRLLEWVLGSSTSVMLILCVRSEEVPDELRSLRNRMESARMNPIAADVDDPARFCRILDLEELDDRSIGKLVGRTLGDAPPQEELAHRISTLASGNPFFAEEISLTLRGEGLIAIREGAWRPIRPLDGLRYFEGVERVVRERVDRLEPAARDVLKAAAVVGRSFSDEAVAKLTEKEFDRGVLAAAFELLVAANLVRCQEGGRSYEFRHDQIRDVVYGSIPGDVRQRLHQALAGWMEGVGATLSNSDIAFLVQHFEAAGNVQKSVKYADLAATKALKVGAFREVGTFLEICFSHEPRQQPLSPADRRQAVRWRRQLAEAQYSRGDIHAQGVAIRRALSLAGVSVPHSRLGTAVRLIRGGARLALQQLWRSPTASGESDRAWAKELARCHNQAVVVEYFELRFTHGLIHLLAAVTQAERAGFSGELAVASAQLGCGFGILGRKRLCKHFIERAEQTSVTLADPAVHAHVCMLDALWRIGHCDWAAVDQRLDQSQALCLAAGDQLRWCNAQVIRFWSLFYRGDWTALEAVAQGLLSRAQNSGNIQHEIWALRCKSTCVLYTDSPREAVDILRLITSAMPESADISAHISCKGSLALALARVGSHAESVQAAVETLQLLQRMGRPTAHSTLLGIIEVCEVLLRGREAGLSREYDQWGHWEAQGLYELKRFCRTFPVGIAQYGLWRGVALWLDGRTKRALKVWKQAFAVASRLSLLQDKAMISAEIRRRRDQI</sequence>
<dbReference type="GO" id="GO:0005524">
    <property type="term" value="F:ATP binding"/>
    <property type="evidence" value="ECO:0007669"/>
    <property type="project" value="UniProtKB-KW"/>
</dbReference>